<evidence type="ECO:0000256" key="1">
    <source>
        <dbReference type="ARBA" id="ARBA00004370"/>
    </source>
</evidence>
<dbReference type="PANTHER" id="PTHR48007">
    <property type="entry name" value="LEUCINE-RICH REPEAT RECEPTOR-LIKE PROTEIN KINASE PXC1"/>
    <property type="match status" value="1"/>
</dbReference>
<dbReference type="SUPFAM" id="SSF56112">
    <property type="entry name" value="Protein kinase-like (PK-like)"/>
    <property type="match status" value="1"/>
</dbReference>
<dbReference type="FunFam" id="3.30.200.20:FF:000433">
    <property type="entry name" value="Predicted protein"/>
    <property type="match status" value="1"/>
</dbReference>
<keyword evidence="5" id="KW-0472">Membrane</keyword>
<evidence type="ECO:0000256" key="3">
    <source>
        <dbReference type="ARBA" id="ARBA00022737"/>
    </source>
</evidence>
<evidence type="ECO:0000256" key="4">
    <source>
        <dbReference type="SAM" id="MobiDB-lite"/>
    </source>
</evidence>
<dbReference type="Gene3D" id="1.10.510.10">
    <property type="entry name" value="Transferase(Phosphotransferase) domain 1"/>
    <property type="match status" value="1"/>
</dbReference>
<dbReference type="FunFam" id="1.10.510.10:FF:000448">
    <property type="entry name" value="Putative LRR receptor-like serine/threonine-protein kinase"/>
    <property type="match status" value="1"/>
</dbReference>
<dbReference type="Proteomes" id="UP000636709">
    <property type="component" value="Unassembled WGS sequence"/>
</dbReference>
<keyword evidence="3" id="KW-0677">Repeat</keyword>
<evidence type="ECO:0000256" key="5">
    <source>
        <dbReference type="SAM" id="Phobius"/>
    </source>
</evidence>
<feature type="domain" description="Protein kinase" evidence="7">
    <location>
        <begin position="411"/>
        <end position="693"/>
    </location>
</feature>
<feature type="region of interest" description="Disordered" evidence="4">
    <location>
        <begin position="345"/>
        <end position="391"/>
    </location>
</feature>
<feature type="region of interest" description="Disordered" evidence="4">
    <location>
        <begin position="696"/>
        <end position="742"/>
    </location>
</feature>
<dbReference type="PROSITE" id="PS50011">
    <property type="entry name" value="PROTEIN_KINASE_DOM"/>
    <property type="match status" value="1"/>
</dbReference>
<feature type="transmembrane region" description="Helical" evidence="5">
    <location>
        <begin position="313"/>
        <end position="337"/>
    </location>
</feature>
<keyword evidence="6" id="KW-0732">Signal</keyword>
<dbReference type="PANTHER" id="PTHR48007:SF81">
    <property type="entry name" value="PROTEIN KINASE DOMAIN-CONTAINING PROTEIN"/>
    <property type="match status" value="1"/>
</dbReference>
<feature type="compositionally biased region" description="Low complexity" evidence="4">
    <location>
        <begin position="371"/>
        <end position="382"/>
    </location>
</feature>
<dbReference type="InterPro" id="IPR001245">
    <property type="entry name" value="Ser-Thr/Tyr_kinase_cat_dom"/>
</dbReference>
<dbReference type="InterPro" id="IPR032675">
    <property type="entry name" value="LRR_dom_sf"/>
</dbReference>
<feature type="compositionally biased region" description="Low complexity" evidence="4">
    <location>
        <begin position="700"/>
        <end position="719"/>
    </location>
</feature>
<dbReference type="Gene3D" id="3.30.200.20">
    <property type="entry name" value="Phosphorylase Kinase, domain 1"/>
    <property type="match status" value="1"/>
</dbReference>
<evidence type="ECO:0000313" key="9">
    <source>
        <dbReference type="Proteomes" id="UP000636709"/>
    </source>
</evidence>
<protein>
    <recommendedName>
        <fullName evidence="7">Protein kinase domain-containing protein</fullName>
    </recommendedName>
</protein>
<dbReference type="InterPro" id="IPR013210">
    <property type="entry name" value="LRR_N_plant-typ"/>
</dbReference>
<evidence type="ECO:0000259" key="7">
    <source>
        <dbReference type="PROSITE" id="PS50011"/>
    </source>
</evidence>
<evidence type="ECO:0000313" key="8">
    <source>
        <dbReference type="EMBL" id="KAF8714036.1"/>
    </source>
</evidence>
<feature type="compositionally biased region" description="Pro residues" evidence="4">
    <location>
        <begin position="288"/>
        <end position="300"/>
    </location>
</feature>
<proteinExistence type="predicted"/>
<dbReference type="GO" id="GO:0016020">
    <property type="term" value="C:membrane"/>
    <property type="evidence" value="ECO:0007669"/>
    <property type="project" value="UniProtKB-SubCell"/>
</dbReference>
<dbReference type="Gene3D" id="3.80.10.10">
    <property type="entry name" value="Ribonuclease Inhibitor"/>
    <property type="match status" value="1"/>
</dbReference>
<keyword evidence="5" id="KW-1133">Transmembrane helix</keyword>
<dbReference type="Pfam" id="PF07714">
    <property type="entry name" value="PK_Tyr_Ser-Thr"/>
    <property type="match status" value="1"/>
</dbReference>
<dbReference type="SUPFAM" id="SSF52058">
    <property type="entry name" value="L domain-like"/>
    <property type="match status" value="1"/>
</dbReference>
<gene>
    <name evidence="8" type="ORF">HU200_028028</name>
</gene>
<dbReference type="EMBL" id="JACEFO010001739">
    <property type="protein sequence ID" value="KAF8714036.1"/>
    <property type="molecule type" value="Genomic_DNA"/>
</dbReference>
<dbReference type="InterPro" id="IPR011009">
    <property type="entry name" value="Kinase-like_dom_sf"/>
</dbReference>
<evidence type="ECO:0000256" key="2">
    <source>
        <dbReference type="ARBA" id="ARBA00022614"/>
    </source>
</evidence>
<dbReference type="OrthoDB" id="676979at2759"/>
<sequence length="778" mass="82279">MLLLLRRLILVAALLLVAAAAVAQAQSRADMAGLYSLRASLGLRARDWPLKSDPCTSWVGVACRGGRVVGVTVAGLRRTRLGALSPRIALDGLRNLTALERFNASGFALPGQVPAWFGAALPPSLAVLDLTSAAVNGTLPADLGASGNLTEVRLAGNSISGPVPAPLLLAGGGPRVLDLSRNNFTGALPLPNASVVVAGAAIAAASSLFNISGNSLYGVAGDAIAALGRRFQVVDVSSNYLDGALNGSSDGTVLATMNCFYGVPGQRSRSDCEEFYKKQGVGLVDAPAPSPLPSPLPQPSPEVKKKHSISKNVLVGVLVAAGTLMVVFMAVLLLCLVKRRSRGRSVGRGIEPNEEGSGTRSVRRRDSTVNPVASSPSAVSPPRANGEPNKDASAIAGELSYEDLIHATGGFADDKFIKHGHSGDIYHGVLENGSHVVVKKVGSKGVNKHAAELDFYTRYSHDRIVPLLGYLSKDDEEFLAYKYIPKGDLTNALHKKSVDTPDSLPSLDWITRLKIATGVAEAMCFLHDECIPPLVHRDIQASSVLLDDKYEVRLGSMSDICVQQSGGSQNVFSRILRSSKSLDKHASGPPASCSYDVLCFGKVLLELVTGNFGISGSNDGGASEEWLSSTLSRINGGDKASIADIIDPLLVVDEDHQEEVWAVAIIAKTCLSTKPSRRPSARYVLRALENPLRVVRRQGSSRSNSARLRSSSSRSSWQSVFQGNNGHHLDRRHSMRSHGSGRGEASFSFSFKRAAMATPEVATEPAAAVVEEEDAVVV</sequence>
<keyword evidence="9" id="KW-1185">Reference proteome</keyword>
<comment type="subcellular location">
    <subcellularLocation>
        <location evidence="1">Membrane</location>
    </subcellularLocation>
</comment>
<dbReference type="InterPro" id="IPR000719">
    <property type="entry name" value="Prot_kinase_dom"/>
</dbReference>
<name>A0A835BVN7_9POAL</name>
<keyword evidence="5" id="KW-0812">Transmembrane</keyword>
<dbReference type="GO" id="GO:0004672">
    <property type="term" value="F:protein kinase activity"/>
    <property type="evidence" value="ECO:0007669"/>
    <property type="project" value="InterPro"/>
</dbReference>
<feature type="signal peptide" evidence="6">
    <location>
        <begin position="1"/>
        <end position="25"/>
    </location>
</feature>
<dbReference type="Pfam" id="PF08263">
    <property type="entry name" value="LRRNT_2"/>
    <property type="match status" value="1"/>
</dbReference>
<dbReference type="GO" id="GO:0005524">
    <property type="term" value="F:ATP binding"/>
    <property type="evidence" value="ECO:0007669"/>
    <property type="project" value="InterPro"/>
</dbReference>
<organism evidence="8 9">
    <name type="scientific">Digitaria exilis</name>
    <dbReference type="NCBI Taxonomy" id="1010633"/>
    <lineage>
        <taxon>Eukaryota</taxon>
        <taxon>Viridiplantae</taxon>
        <taxon>Streptophyta</taxon>
        <taxon>Embryophyta</taxon>
        <taxon>Tracheophyta</taxon>
        <taxon>Spermatophyta</taxon>
        <taxon>Magnoliopsida</taxon>
        <taxon>Liliopsida</taxon>
        <taxon>Poales</taxon>
        <taxon>Poaceae</taxon>
        <taxon>PACMAD clade</taxon>
        <taxon>Panicoideae</taxon>
        <taxon>Panicodae</taxon>
        <taxon>Paniceae</taxon>
        <taxon>Anthephorinae</taxon>
        <taxon>Digitaria</taxon>
    </lineage>
</organism>
<accession>A0A835BVN7</accession>
<feature type="region of interest" description="Disordered" evidence="4">
    <location>
        <begin position="286"/>
        <end position="305"/>
    </location>
</feature>
<feature type="chain" id="PRO_5032661718" description="Protein kinase domain-containing protein" evidence="6">
    <location>
        <begin position="26"/>
        <end position="778"/>
    </location>
</feature>
<dbReference type="AlphaFoldDB" id="A0A835BVN7"/>
<comment type="caution">
    <text evidence="8">The sequence shown here is derived from an EMBL/GenBank/DDBJ whole genome shotgun (WGS) entry which is preliminary data.</text>
</comment>
<dbReference type="InterPro" id="IPR046959">
    <property type="entry name" value="PRK1-6/SRF4-like"/>
</dbReference>
<reference evidence="8" key="1">
    <citation type="submission" date="2020-07" db="EMBL/GenBank/DDBJ databases">
        <title>Genome sequence and genetic diversity analysis of an under-domesticated orphan crop, white fonio (Digitaria exilis).</title>
        <authorList>
            <person name="Bennetzen J.L."/>
            <person name="Chen S."/>
            <person name="Ma X."/>
            <person name="Wang X."/>
            <person name="Yssel A.E.J."/>
            <person name="Chaluvadi S.R."/>
            <person name="Johnson M."/>
            <person name="Gangashetty P."/>
            <person name="Hamidou F."/>
            <person name="Sanogo M.D."/>
            <person name="Zwaenepoel A."/>
            <person name="Wallace J."/>
            <person name="Van De Peer Y."/>
            <person name="Van Deynze A."/>
        </authorList>
    </citation>
    <scope>NUCLEOTIDE SEQUENCE</scope>
    <source>
        <tissue evidence="8">Leaves</tissue>
    </source>
</reference>
<keyword evidence="2" id="KW-0433">Leucine-rich repeat</keyword>
<evidence type="ECO:0000256" key="6">
    <source>
        <dbReference type="SAM" id="SignalP"/>
    </source>
</evidence>